<organism evidence="3">
    <name type="scientific">Anopheles darlingi</name>
    <name type="common">Mosquito</name>
    <dbReference type="NCBI Taxonomy" id="43151"/>
    <lineage>
        <taxon>Eukaryota</taxon>
        <taxon>Metazoa</taxon>
        <taxon>Ecdysozoa</taxon>
        <taxon>Arthropoda</taxon>
        <taxon>Hexapoda</taxon>
        <taxon>Insecta</taxon>
        <taxon>Pterygota</taxon>
        <taxon>Neoptera</taxon>
        <taxon>Endopterygota</taxon>
        <taxon>Diptera</taxon>
        <taxon>Nematocera</taxon>
        <taxon>Culicoidea</taxon>
        <taxon>Culicidae</taxon>
        <taxon>Anophelinae</taxon>
        <taxon>Anopheles</taxon>
    </lineage>
</organism>
<protein>
    <submittedName>
        <fullName evidence="3">Putative secreted protein</fullName>
    </submittedName>
</protein>
<feature type="signal peptide" evidence="2">
    <location>
        <begin position="1"/>
        <end position="22"/>
    </location>
</feature>
<feature type="region of interest" description="Disordered" evidence="1">
    <location>
        <begin position="21"/>
        <end position="45"/>
    </location>
</feature>
<name>A0A2M4DDE0_ANODA</name>
<dbReference type="EMBL" id="GGFL01011446">
    <property type="protein sequence ID" value="MBW75624.1"/>
    <property type="molecule type" value="Transcribed_RNA"/>
</dbReference>
<feature type="chain" id="PRO_5014676064" evidence="2">
    <location>
        <begin position="23"/>
        <end position="81"/>
    </location>
</feature>
<sequence>MIVLLFCGFFLSFNGWPRSVSGSRALSGAHRSSPPPAASQKRTSWPTTLLFSFGPKKTQSSDNLGGHAGVSPCWRPFTFRC</sequence>
<evidence type="ECO:0000256" key="1">
    <source>
        <dbReference type="SAM" id="MobiDB-lite"/>
    </source>
</evidence>
<evidence type="ECO:0000313" key="3">
    <source>
        <dbReference type="EMBL" id="MBW75624.1"/>
    </source>
</evidence>
<dbReference type="AlphaFoldDB" id="A0A2M4DDE0"/>
<keyword evidence="2" id="KW-0732">Signal</keyword>
<reference evidence="3" key="1">
    <citation type="submission" date="2018-01" db="EMBL/GenBank/DDBJ databases">
        <title>An insight into the sialome of Amazonian anophelines.</title>
        <authorList>
            <person name="Ribeiro J.M."/>
            <person name="Scarpassa V."/>
            <person name="Calvo E."/>
        </authorList>
    </citation>
    <scope>NUCLEOTIDE SEQUENCE</scope>
</reference>
<proteinExistence type="predicted"/>
<evidence type="ECO:0000256" key="2">
    <source>
        <dbReference type="SAM" id="SignalP"/>
    </source>
</evidence>
<accession>A0A2M4DDE0</accession>